<evidence type="ECO:0000313" key="1">
    <source>
        <dbReference type="EMBL" id="NAS20425.1"/>
    </source>
</evidence>
<name>A0A7C9J0A0_9ACTN</name>
<keyword evidence="2" id="KW-1185">Reference proteome</keyword>
<evidence type="ECO:0000313" key="2">
    <source>
        <dbReference type="Proteomes" id="UP000479526"/>
    </source>
</evidence>
<proteinExistence type="predicted"/>
<reference evidence="1 2" key="1">
    <citation type="submission" date="2020-01" db="EMBL/GenBank/DDBJ databases">
        <title>Herbidospora sp. NEAU-GS84 nov., a novel actinomycete isolated from soil.</title>
        <authorList>
            <person name="Han L."/>
        </authorList>
    </citation>
    <scope>NUCLEOTIDE SEQUENCE [LARGE SCALE GENOMIC DNA]</scope>
    <source>
        <strain evidence="1 2">NEAU-GS84</strain>
    </source>
</reference>
<dbReference type="InterPro" id="IPR012338">
    <property type="entry name" value="Beta-lactam/transpept-like"/>
</dbReference>
<comment type="caution">
    <text evidence="1">The sequence shown here is derived from an EMBL/GenBank/DDBJ whole genome shotgun (WGS) entry which is preliminary data.</text>
</comment>
<organism evidence="1 2">
    <name type="scientific">Herbidospora solisilvae</name>
    <dbReference type="NCBI Taxonomy" id="2696284"/>
    <lineage>
        <taxon>Bacteria</taxon>
        <taxon>Bacillati</taxon>
        <taxon>Actinomycetota</taxon>
        <taxon>Actinomycetes</taxon>
        <taxon>Streptosporangiales</taxon>
        <taxon>Streptosporangiaceae</taxon>
        <taxon>Herbidospora</taxon>
    </lineage>
</organism>
<dbReference type="AlphaFoldDB" id="A0A7C9J0A0"/>
<dbReference type="EMBL" id="WXEW01000001">
    <property type="protein sequence ID" value="NAS20425.1"/>
    <property type="molecule type" value="Genomic_DNA"/>
</dbReference>
<dbReference type="Gene3D" id="3.40.710.10">
    <property type="entry name" value="DD-peptidase/beta-lactamase superfamily"/>
    <property type="match status" value="1"/>
</dbReference>
<dbReference type="RefSeq" id="WP_161477933.1">
    <property type="nucleotide sequence ID" value="NZ_WXEW01000001.1"/>
</dbReference>
<sequence>MKLTLPCGRQVWGHKGHVPGYATYSFHEDRRSLTVAVTALRSGTLTPFMGPSPRVNP</sequence>
<gene>
    <name evidence="1" type="ORF">GT755_01845</name>
</gene>
<accession>A0A7C9J0A0</accession>
<protein>
    <submittedName>
        <fullName evidence="1">Uncharacterized protein</fullName>
    </submittedName>
</protein>
<dbReference type="Proteomes" id="UP000479526">
    <property type="component" value="Unassembled WGS sequence"/>
</dbReference>